<proteinExistence type="predicted"/>
<reference evidence="3 4" key="1">
    <citation type="submission" date="2020-07" db="EMBL/GenBank/DDBJ databases">
        <title>Pseudogemmobacter sp. nov., isolated from poultry manure in Taiwan.</title>
        <authorList>
            <person name="Lin S.-Y."/>
            <person name="Tang Y.-S."/>
            <person name="Young C.-C."/>
        </authorList>
    </citation>
    <scope>NUCLEOTIDE SEQUENCE [LARGE SCALE GENOMIC DNA]</scope>
    <source>
        <strain evidence="3 4">CC-YST710</strain>
    </source>
</reference>
<evidence type="ECO:0000313" key="4">
    <source>
        <dbReference type="Proteomes" id="UP001198571"/>
    </source>
</evidence>
<dbReference type="Pfam" id="PF01548">
    <property type="entry name" value="DEDD_Tnp_IS110"/>
    <property type="match status" value="1"/>
</dbReference>
<feature type="region of interest" description="Disordered" evidence="1">
    <location>
        <begin position="88"/>
        <end position="145"/>
    </location>
</feature>
<gene>
    <name evidence="3" type="ORF">H0485_10855</name>
</gene>
<evidence type="ECO:0000256" key="1">
    <source>
        <dbReference type="SAM" id="MobiDB-lite"/>
    </source>
</evidence>
<name>A0ABS8CM81_9RHOB</name>
<comment type="caution">
    <text evidence="3">The sequence shown here is derived from an EMBL/GenBank/DDBJ whole genome shotgun (WGS) entry which is preliminary data.</text>
</comment>
<evidence type="ECO:0000259" key="2">
    <source>
        <dbReference type="Pfam" id="PF01548"/>
    </source>
</evidence>
<feature type="compositionally biased region" description="Low complexity" evidence="1">
    <location>
        <begin position="115"/>
        <end position="129"/>
    </location>
</feature>
<sequence length="172" mass="18581">MDLCVGLDVSVRTTSICVMDGAGQVLKEAKVESEPSAIAALPGNFYGHYRRIGLEAGPLSQWLYSGLATAGYPVICVETRPMKAALSAQISKTDRNDTRDRPDDACRPVSAGPCQDRAQPGDPDAADGAEVPAIEDHRRREQPARVAVQFRPEGWCCHTRSIRGARHLPTPS</sequence>
<protein>
    <submittedName>
        <fullName evidence="3">Transposase</fullName>
    </submittedName>
</protein>
<dbReference type="EMBL" id="JACDXX010000009">
    <property type="protein sequence ID" value="MCB5410498.1"/>
    <property type="molecule type" value="Genomic_DNA"/>
</dbReference>
<organism evidence="3 4">
    <name type="scientific">Pseudogemmobacter faecipullorum</name>
    <dbReference type="NCBI Taxonomy" id="2755041"/>
    <lineage>
        <taxon>Bacteria</taxon>
        <taxon>Pseudomonadati</taxon>
        <taxon>Pseudomonadota</taxon>
        <taxon>Alphaproteobacteria</taxon>
        <taxon>Rhodobacterales</taxon>
        <taxon>Paracoccaceae</taxon>
        <taxon>Pseudogemmobacter</taxon>
    </lineage>
</organism>
<keyword evidence="4" id="KW-1185">Reference proteome</keyword>
<feature type="compositionally biased region" description="Basic and acidic residues" evidence="1">
    <location>
        <begin position="134"/>
        <end position="143"/>
    </location>
</feature>
<accession>A0ABS8CM81</accession>
<feature type="compositionally biased region" description="Basic and acidic residues" evidence="1">
    <location>
        <begin position="92"/>
        <end position="106"/>
    </location>
</feature>
<dbReference type="InterPro" id="IPR002525">
    <property type="entry name" value="Transp_IS110-like_N"/>
</dbReference>
<dbReference type="Proteomes" id="UP001198571">
    <property type="component" value="Unassembled WGS sequence"/>
</dbReference>
<feature type="domain" description="Transposase IS110-like N-terminal" evidence="2">
    <location>
        <begin position="5"/>
        <end position="98"/>
    </location>
</feature>
<evidence type="ECO:0000313" key="3">
    <source>
        <dbReference type="EMBL" id="MCB5410498.1"/>
    </source>
</evidence>